<dbReference type="EMBL" id="HBEK01006614">
    <property type="protein sequence ID" value="CAD8393684.1"/>
    <property type="molecule type" value="Transcribed_RNA"/>
</dbReference>
<sequence length="182" mass="20746">MSPFEVLYGVKIKGAGITQAPLLFDPVEGDVSVQARVKELENLGRTREAVVLSTEAAKRQMARYYDWKVERDPLNIGEYVLLTNQNQTQVLYGHIGPFRVLERRLFDTYRLAEPDGMALKTLGHRDRVKRAQVDGELKSYWYHPTKSELRDLRGEQRQAKNSDSGGPMILSWRGCVGARLKP</sequence>
<evidence type="ECO:0000313" key="2">
    <source>
        <dbReference type="EMBL" id="CAD8393694.1"/>
    </source>
</evidence>
<organism evidence="1">
    <name type="scientific">Rhodosorus marinus</name>
    <dbReference type="NCBI Taxonomy" id="101924"/>
    <lineage>
        <taxon>Eukaryota</taxon>
        <taxon>Rhodophyta</taxon>
        <taxon>Stylonematophyceae</taxon>
        <taxon>Stylonematales</taxon>
        <taxon>Stylonemataceae</taxon>
        <taxon>Rhodosorus</taxon>
    </lineage>
</organism>
<reference evidence="1" key="1">
    <citation type="submission" date="2021-01" db="EMBL/GenBank/DDBJ databases">
        <authorList>
            <person name="Corre E."/>
            <person name="Pelletier E."/>
            <person name="Niang G."/>
            <person name="Scheremetjew M."/>
            <person name="Finn R."/>
            <person name="Kale V."/>
            <person name="Holt S."/>
            <person name="Cochrane G."/>
            <person name="Meng A."/>
            <person name="Brown T."/>
            <person name="Cohen L."/>
        </authorList>
    </citation>
    <scope>NUCLEOTIDE SEQUENCE</scope>
    <source>
        <strain evidence="1">UTEX LB 2760</strain>
    </source>
</reference>
<gene>
    <name evidence="1" type="ORF">RMAR0315_LOCUS3669</name>
    <name evidence="2" type="ORF">RMAR0315_LOCUS3679</name>
</gene>
<dbReference type="AlphaFoldDB" id="A0A6T6KV68"/>
<dbReference type="EMBL" id="HBEK01006625">
    <property type="protein sequence ID" value="CAD8393694.1"/>
    <property type="molecule type" value="Transcribed_RNA"/>
</dbReference>
<protein>
    <submittedName>
        <fullName evidence="1">Uncharacterized protein</fullName>
    </submittedName>
</protein>
<proteinExistence type="predicted"/>
<name>A0A6T6KV68_9RHOD</name>
<evidence type="ECO:0000313" key="1">
    <source>
        <dbReference type="EMBL" id="CAD8393684.1"/>
    </source>
</evidence>
<accession>A0A6T6KV68</accession>